<sequence>MSTKYKTIITHAGAEKFAAATLPGGKKVNITAMAIGDGGGSLPEPNAGQTKLINEVWRHTLNKISQDNKRKNYIVAELVIPPEVGGFWSREMGLYDDTGTLVAVANMAESYKPELAEGSGRAQTVRMVIVVSDLESVELSIDGSVVMATKDYVDDLLTEHEKSRRHPDASLTEKGFTRLNSSVDSEDETTAATPKAVKKAMDNANVRLAKDSNLADLSNPAQARQSLQLGDSATKNTGTTANTVAAGDDTRIVDAMQKGQNGADIPDKDLFVRTAGAARAYSAGISIGGDSNPWTTAELIAWLESQGAFNHPYWMCKGSWAYANNKVITDTGCGDICLAGAVVEVMGTRGAMTIRITTPSTTSGGGIANAQFTYINHSDAYAPGWRRDYNTVNKPSASDVGAVSANGGSYNHTFKFGRVETLPQDQNATALFSQETTPGGIVSGAEFNWHANKIQVGIVRTADDHTGGLAITLNGNSLVNITPEGTASFTGNVYSAGNLIALRGDGRGHFALFNADGTARAYIYKDKGDTGIRVNNGVDSASEFVFGVDNNFYSPSHIHAGGATLNANGDVNGTVWNGWLSGWLNNQYAARDVNINTRATWDYVNGRTHWWTDGERGWWKDENTGLIYQWTVGPWVKDDETVYSVGFPLRFPNQCCTVNVGTNGQGEGNRSDANAVVYGWNQEICRVQMNIPGDSSWWQPMRAIIFAIGR</sequence>
<dbReference type="InterPro" id="IPR051934">
    <property type="entry name" value="Phage_Tail_Fiber_Structural"/>
</dbReference>
<dbReference type="Pfam" id="PF03406">
    <property type="entry name" value="Phage_fiber_2"/>
    <property type="match status" value="1"/>
</dbReference>
<dbReference type="AlphaFoldDB" id="A0AB38FVE9"/>
<feature type="domain" description="Phage tail fibre protein N-terminal" evidence="4">
    <location>
        <begin position="1"/>
        <end position="151"/>
    </location>
</feature>
<dbReference type="GO" id="GO:0019062">
    <property type="term" value="P:virion attachment to host cell"/>
    <property type="evidence" value="ECO:0007669"/>
    <property type="project" value="InterPro"/>
</dbReference>
<evidence type="ECO:0000256" key="3">
    <source>
        <dbReference type="SAM" id="MobiDB-lite"/>
    </source>
</evidence>
<dbReference type="PANTHER" id="PTHR35191:SF1">
    <property type="entry name" value="PROPHAGE SIDE TAIL FIBER PROTEIN HOMOLOG STFQ-RELATED"/>
    <property type="match status" value="1"/>
</dbReference>
<dbReference type="Pfam" id="PF12571">
    <property type="entry name" value="Phage_tail_fib"/>
    <property type="match status" value="1"/>
</dbReference>
<dbReference type="Gene3D" id="6.20.70.20">
    <property type="match status" value="1"/>
</dbReference>
<name>A0AB38FVE9_9ENTR</name>
<proteinExistence type="predicted"/>
<dbReference type="InterPro" id="IPR005068">
    <property type="entry name" value="Phage_lambda_Stf-r2"/>
</dbReference>
<dbReference type="RefSeq" id="WP_051860946.1">
    <property type="nucleotide sequence ID" value="NZ_DAMADI010000011.1"/>
</dbReference>
<dbReference type="GO" id="GO:0046718">
    <property type="term" value="P:symbiont entry into host cell"/>
    <property type="evidence" value="ECO:0007669"/>
    <property type="project" value="InterPro"/>
</dbReference>
<evidence type="ECO:0000256" key="1">
    <source>
        <dbReference type="ARBA" id="ARBA00004328"/>
    </source>
</evidence>
<organism evidence="6 7">
    <name type="scientific">Yokenella regensburgei</name>
    <dbReference type="NCBI Taxonomy" id="158877"/>
    <lineage>
        <taxon>Bacteria</taxon>
        <taxon>Pseudomonadati</taxon>
        <taxon>Pseudomonadota</taxon>
        <taxon>Gammaproteobacteria</taxon>
        <taxon>Enterobacterales</taxon>
        <taxon>Enterobacteriaceae</taxon>
        <taxon>Yokenella</taxon>
    </lineage>
</organism>
<protein>
    <submittedName>
        <fullName evidence="6">Phage tail fibre repeat</fullName>
    </submittedName>
</protein>
<evidence type="ECO:0000259" key="4">
    <source>
        <dbReference type="Pfam" id="PF12571"/>
    </source>
</evidence>
<evidence type="ECO:0000313" key="7">
    <source>
        <dbReference type="Proteomes" id="UP000251313"/>
    </source>
</evidence>
<feature type="region of interest" description="Disordered" evidence="3">
    <location>
        <begin position="160"/>
        <end position="197"/>
    </location>
</feature>
<dbReference type="Proteomes" id="UP000251313">
    <property type="component" value="Unassembled WGS sequence"/>
</dbReference>
<dbReference type="Pfam" id="PF21882">
    <property type="entry name" value="Gp53-like_C"/>
    <property type="match status" value="1"/>
</dbReference>
<reference evidence="6 7" key="1">
    <citation type="submission" date="2018-06" db="EMBL/GenBank/DDBJ databases">
        <authorList>
            <consortium name="Pathogen Informatics"/>
            <person name="Doyle S."/>
        </authorList>
    </citation>
    <scope>NUCLEOTIDE SEQUENCE [LARGE SCALE GENOMIC DNA]</scope>
    <source>
        <strain evidence="6 7">NCTC11967</strain>
    </source>
</reference>
<gene>
    <name evidence="6" type="ORF">NCTC11967_01706</name>
</gene>
<dbReference type="InterPro" id="IPR054075">
    <property type="entry name" value="Gp53-like_C"/>
</dbReference>
<comment type="subcellular location">
    <subcellularLocation>
        <location evidence="1">Virion</location>
    </subcellularLocation>
</comment>
<accession>A0AB38FVE9</accession>
<dbReference type="Gene3D" id="2.60.40.3940">
    <property type="match status" value="1"/>
</dbReference>
<dbReference type="InterPro" id="IPR022225">
    <property type="entry name" value="Phage_tail_fibre_N"/>
</dbReference>
<comment type="caution">
    <text evidence="6">The sequence shown here is derived from an EMBL/GenBank/DDBJ whole genome shotgun (WGS) entry which is preliminary data.</text>
</comment>
<dbReference type="EMBL" id="UAVL01000007">
    <property type="protein sequence ID" value="SQA62702.1"/>
    <property type="molecule type" value="Genomic_DNA"/>
</dbReference>
<feature type="domain" description="Putative tail fiber protein gp53-like C-terminal" evidence="5">
    <location>
        <begin position="623"/>
        <end position="709"/>
    </location>
</feature>
<dbReference type="PANTHER" id="PTHR35191">
    <property type="entry name" value="PROPHAGE SIDE TAIL FIBER PROTEIN HOMOLOG STFQ-RELATED"/>
    <property type="match status" value="1"/>
</dbReference>
<evidence type="ECO:0000259" key="5">
    <source>
        <dbReference type="Pfam" id="PF21882"/>
    </source>
</evidence>
<evidence type="ECO:0000313" key="6">
    <source>
        <dbReference type="EMBL" id="SQA62702.1"/>
    </source>
</evidence>
<keyword evidence="2" id="KW-0945">Host-virus interaction</keyword>
<evidence type="ECO:0000256" key="2">
    <source>
        <dbReference type="ARBA" id="ARBA00022581"/>
    </source>
</evidence>